<accession>A0A9D1PD29</accession>
<dbReference type="AlphaFoldDB" id="A0A9D1PD29"/>
<reference evidence="1" key="1">
    <citation type="journal article" date="2021" name="PeerJ">
        <title>Extensive microbial diversity within the chicken gut microbiome revealed by metagenomics and culture.</title>
        <authorList>
            <person name="Gilroy R."/>
            <person name="Ravi A."/>
            <person name="Getino M."/>
            <person name="Pursley I."/>
            <person name="Horton D.L."/>
            <person name="Alikhan N.F."/>
            <person name="Baker D."/>
            <person name="Gharbi K."/>
            <person name="Hall N."/>
            <person name="Watson M."/>
            <person name="Adriaenssens E.M."/>
            <person name="Foster-Nyarko E."/>
            <person name="Jarju S."/>
            <person name="Secka A."/>
            <person name="Antonio M."/>
            <person name="Oren A."/>
            <person name="Chaudhuri R.R."/>
            <person name="La Ragione R."/>
            <person name="Hildebrand F."/>
            <person name="Pallen M.J."/>
        </authorList>
    </citation>
    <scope>NUCLEOTIDE SEQUENCE</scope>
    <source>
        <strain evidence="1">CHK195-9823</strain>
    </source>
</reference>
<name>A0A9D1PD29_9FIRM</name>
<reference evidence="1" key="2">
    <citation type="submission" date="2021-04" db="EMBL/GenBank/DDBJ databases">
        <authorList>
            <person name="Gilroy R."/>
        </authorList>
    </citation>
    <scope>NUCLEOTIDE SEQUENCE</scope>
    <source>
        <strain evidence="1">CHK195-9823</strain>
    </source>
</reference>
<sequence>MKDKTDYGERLKEDYKKWDTIWKTGWSDPNYPDGEGLHGVRNQIISDKRELEKEGGEMPEEYRRPLPMEMPRDYMAGVKELWYQGIQTYQSYLADENYQYLCQVQESLPKQVRKDSYIDNVTGYTKRLCHALKQKDFLTLRLYKYPERYRESFQECRQRINAMMADQIPLEQDREDGQLDLFQMGMKQPKARHR</sequence>
<comment type="caution">
    <text evidence="1">The sequence shown here is derived from an EMBL/GenBank/DDBJ whole genome shotgun (WGS) entry which is preliminary data.</text>
</comment>
<proteinExistence type="predicted"/>
<dbReference type="Proteomes" id="UP000886814">
    <property type="component" value="Unassembled WGS sequence"/>
</dbReference>
<dbReference type="EMBL" id="DXIQ01000034">
    <property type="protein sequence ID" value="HIV38485.1"/>
    <property type="molecule type" value="Genomic_DNA"/>
</dbReference>
<organism evidence="1 2">
    <name type="scientific">Candidatus Blautia stercorigallinarum</name>
    <dbReference type="NCBI Taxonomy" id="2838501"/>
    <lineage>
        <taxon>Bacteria</taxon>
        <taxon>Bacillati</taxon>
        <taxon>Bacillota</taxon>
        <taxon>Clostridia</taxon>
        <taxon>Lachnospirales</taxon>
        <taxon>Lachnospiraceae</taxon>
        <taxon>Blautia</taxon>
    </lineage>
</organism>
<evidence type="ECO:0000313" key="1">
    <source>
        <dbReference type="EMBL" id="HIV38485.1"/>
    </source>
</evidence>
<gene>
    <name evidence="1" type="ORF">H9747_05720</name>
</gene>
<protein>
    <submittedName>
        <fullName evidence="1">Uncharacterized protein</fullName>
    </submittedName>
</protein>
<evidence type="ECO:0000313" key="2">
    <source>
        <dbReference type="Proteomes" id="UP000886814"/>
    </source>
</evidence>